<evidence type="ECO:0000313" key="3">
    <source>
        <dbReference type="Proteomes" id="UP000030746"/>
    </source>
</evidence>
<dbReference type="InterPro" id="IPR000719">
    <property type="entry name" value="Prot_kinase_dom"/>
</dbReference>
<feature type="non-terminal residue" evidence="2">
    <location>
        <position position="1"/>
    </location>
</feature>
<sequence length="241" mass="28076">ALEEERRNLLLEIEAMKQLGHHRNLISLIACCSIGKDICLVMDYCPLGDLRNFLRKDRMHNMQLPYPAHKAAAQIDPSTLLSYARQIVLGMEYLTDKKFVHRDLATRNILLSNEKLLKISDFGLTRDVYLTNMYRPTSSRKLPYKWMPLETIFDQIFTMKSDVWSFGIVLWEIVTLGGCPYPGIPNEDLFKLLKDGYRMEKPENCGNELYQMMLACWHPTPSNRPTFKQLHYDLDKLLEAT</sequence>
<dbReference type="HOGENOM" id="CLU_000288_7_40_1"/>
<dbReference type="PANTHER" id="PTHR24416:SF620">
    <property type="entry name" value="TYROSINE-PROTEIN KINASE RECEPTOR TORSO"/>
    <property type="match status" value="1"/>
</dbReference>
<dbReference type="GO" id="GO:0043235">
    <property type="term" value="C:receptor complex"/>
    <property type="evidence" value="ECO:0007669"/>
    <property type="project" value="TreeGrafter"/>
</dbReference>
<dbReference type="GO" id="GO:0007169">
    <property type="term" value="P:cell surface receptor protein tyrosine kinase signaling pathway"/>
    <property type="evidence" value="ECO:0007669"/>
    <property type="project" value="TreeGrafter"/>
</dbReference>
<gene>
    <name evidence="2" type="ORF">LOTGIDRAFT_54120</name>
</gene>
<dbReference type="OrthoDB" id="3256376at2759"/>
<dbReference type="PROSITE" id="PS00109">
    <property type="entry name" value="PROTEIN_KINASE_TYR"/>
    <property type="match status" value="1"/>
</dbReference>
<keyword evidence="3" id="KW-1185">Reference proteome</keyword>
<dbReference type="Gene3D" id="1.10.510.10">
    <property type="entry name" value="Transferase(Phosphotransferase) domain 1"/>
    <property type="match status" value="1"/>
</dbReference>
<protein>
    <recommendedName>
        <fullName evidence="1">Protein kinase domain-containing protein</fullName>
    </recommendedName>
</protein>
<dbReference type="InterPro" id="IPR050122">
    <property type="entry name" value="RTK"/>
</dbReference>
<dbReference type="InterPro" id="IPR020635">
    <property type="entry name" value="Tyr_kinase_cat_dom"/>
</dbReference>
<dbReference type="PANTHER" id="PTHR24416">
    <property type="entry name" value="TYROSINE-PROTEIN KINASE RECEPTOR"/>
    <property type="match status" value="1"/>
</dbReference>
<dbReference type="GeneID" id="20251271"/>
<dbReference type="SUPFAM" id="SSF56112">
    <property type="entry name" value="Protein kinase-like (PK-like)"/>
    <property type="match status" value="1"/>
</dbReference>
<accession>V4AMU8</accession>
<dbReference type="FunFam" id="1.10.510.10:FF:000462">
    <property type="entry name" value="Receptor tyrosine kinase"/>
    <property type="match status" value="1"/>
</dbReference>
<feature type="non-terminal residue" evidence="2">
    <location>
        <position position="241"/>
    </location>
</feature>
<dbReference type="OMA" id="REAINCK"/>
<dbReference type="EMBL" id="KB201258">
    <property type="protein sequence ID" value="ESO98472.1"/>
    <property type="molecule type" value="Genomic_DNA"/>
</dbReference>
<proteinExistence type="predicted"/>
<reference evidence="2 3" key="1">
    <citation type="journal article" date="2013" name="Nature">
        <title>Insights into bilaterian evolution from three spiralian genomes.</title>
        <authorList>
            <person name="Simakov O."/>
            <person name="Marletaz F."/>
            <person name="Cho S.J."/>
            <person name="Edsinger-Gonzales E."/>
            <person name="Havlak P."/>
            <person name="Hellsten U."/>
            <person name="Kuo D.H."/>
            <person name="Larsson T."/>
            <person name="Lv J."/>
            <person name="Arendt D."/>
            <person name="Savage R."/>
            <person name="Osoegawa K."/>
            <person name="de Jong P."/>
            <person name="Grimwood J."/>
            <person name="Chapman J.A."/>
            <person name="Shapiro H."/>
            <person name="Aerts A."/>
            <person name="Otillar R.P."/>
            <person name="Terry A.Y."/>
            <person name="Boore J.L."/>
            <person name="Grigoriev I.V."/>
            <person name="Lindberg D.R."/>
            <person name="Seaver E.C."/>
            <person name="Weisblat D.A."/>
            <person name="Putnam N.H."/>
            <person name="Rokhsar D.S."/>
        </authorList>
    </citation>
    <scope>NUCLEOTIDE SEQUENCE [LARGE SCALE GENOMIC DNA]</scope>
</reference>
<dbReference type="RefSeq" id="XP_009050840.1">
    <property type="nucleotide sequence ID" value="XM_009052592.1"/>
</dbReference>
<dbReference type="KEGG" id="lgi:LOTGIDRAFT_54120"/>
<name>V4AMU8_LOTGI</name>
<dbReference type="Proteomes" id="UP000030746">
    <property type="component" value="Unassembled WGS sequence"/>
</dbReference>
<dbReference type="PIRSF" id="PIRSF000654">
    <property type="entry name" value="Integrin-linked_kinase"/>
    <property type="match status" value="1"/>
</dbReference>
<evidence type="ECO:0000313" key="2">
    <source>
        <dbReference type="EMBL" id="ESO98472.1"/>
    </source>
</evidence>
<dbReference type="GO" id="GO:0005524">
    <property type="term" value="F:ATP binding"/>
    <property type="evidence" value="ECO:0007669"/>
    <property type="project" value="InterPro"/>
</dbReference>
<dbReference type="CTD" id="20251271"/>
<dbReference type="CDD" id="cd00192">
    <property type="entry name" value="PTKc"/>
    <property type="match status" value="1"/>
</dbReference>
<evidence type="ECO:0000259" key="1">
    <source>
        <dbReference type="PROSITE" id="PS50011"/>
    </source>
</evidence>
<dbReference type="InterPro" id="IPR001245">
    <property type="entry name" value="Ser-Thr/Tyr_kinase_cat_dom"/>
</dbReference>
<feature type="domain" description="Protein kinase" evidence="1">
    <location>
        <begin position="1"/>
        <end position="234"/>
    </location>
</feature>
<dbReference type="InterPro" id="IPR008266">
    <property type="entry name" value="Tyr_kinase_AS"/>
</dbReference>
<dbReference type="STRING" id="225164.V4AMU8"/>
<organism evidence="2 3">
    <name type="scientific">Lottia gigantea</name>
    <name type="common">Giant owl limpet</name>
    <dbReference type="NCBI Taxonomy" id="225164"/>
    <lineage>
        <taxon>Eukaryota</taxon>
        <taxon>Metazoa</taxon>
        <taxon>Spiralia</taxon>
        <taxon>Lophotrochozoa</taxon>
        <taxon>Mollusca</taxon>
        <taxon>Gastropoda</taxon>
        <taxon>Patellogastropoda</taxon>
        <taxon>Lottioidea</taxon>
        <taxon>Lottiidae</taxon>
        <taxon>Lottia</taxon>
    </lineage>
</organism>
<dbReference type="AlphaFoldDB" id="V4AMU8"/>
<dbReference type="InterPro" id="IPR011009">
    <property type="entry name" value="Kinase-like_dom_sf"/>
</dbReference>
<dbReference type="PROSITE" id="PS50011">
    <property type="entry name" value="PROTEIN_KINASE_DOM"/>
    <property type="match status" value="1"/>
</dbReference>
<dbReference type="GO" id="GO:0005886">
    <property type="term" value="C:plasma membrane"/>
    <property type="evidence" value="ECO:0007669"/>
    <property type="project" value="TreeGrafter"/>
</dbReference>
<dbReference type="Gene3D" id="3.30.200.20">
    <property type="entry name" value="Phosphorylase Kinase, domain 1"/>
    <property type="match status" value="1"/>
</dbReference>
<dbReference type="PRINTS" id="PR00109">
    <property type="entry name" value="TYRKINASE"/>
</dbReference>
<dbReference type="Pfam" id="PF07714">
    <property type="entry name" value="PK_Tyr_Ser-Thr"/>
    <property type="match status" value="1"/>
</dbReference>
<dbReference type="GO" id="GO:0004714">
    <property type="term" value="F:transmembrane receptor protein tyrosine kinase activity"/>
    <property type="evidence" value="ECO:0007669"/>
    <property type="project" value="TreeGrafter"/>
</dbReference>
<dbReference type="SMART" id="SM00219">
    <property type="entry name" value="TyrKc"/>
    <property type="match status" value="1"/>
</dbReference>